<gene>
    <name evidence="1" type="ORF">SAMN05216581_4208</name>
</gene>
<organism evidence="1 2">
    <name type="scientific">Pseudomonas asplenii</name>
    <dbReference type="NCBI Taxonomy" id="53407"/>
    <lineage>
        <taxon>Bacteria</taxon>
        <taxon>Pseudomonadati</taxon>
        <taxon>Pseudomonadota</taxon>
        <taxon>Gammaproteobacteria</taxon>
        <taxon>Pseudomonadales</taxon>
        <taxon>Pseudomonadaceae</taxon>
        <taxon>Pseudomonas</taxon>
    </lineage>
</organism>
<evidence type="ECO:0000313" key="2">
    <source>
        <dbReference type="Proteomes" id="UP000182272"/>
    </source>
</evidence>
<sequence length="202" mass="22591">MRLPKIRSAWLAILPAFILIFGISEKSATILGPFLPYFFTPKTADGVNSALLGNWYEEFEYPDRDWVVHFKGTIEYFFNRAYRVTGVLEISSTVSGTPISIKYDYDGNGEWQATEKELVIKLLNAKAPLSTVTLGPRNFKASELNLAANSPALDIGPATVLAQLQKYDIHSISKDKAILKTTGLYGDTFTVVMIRSPKMYLR</sequence>
<evidence type="ECO:0000313" key="1">
    <source>
        <dbReference type="EMBL" id="SEI20382.1"/>
    </source>
</evidence>
<dbReference type="OrthoDB" id="6965633at2"/>
<dbReference type="EMBL" id="LT629972">
    <property type="protein sequence ID" value="SEI20382.1"/>
    <property type="molecule type" value="Genomic_DNA"/>
</dbReference>
<proteinExistence type="predicted"/>
<dbReference type="RefSeq" id="WP_155250577.1">
    <property type="nucleotide sequence ID" value="NZ_LT629972.1"/>
</dbReference>
<dbReference type="AlphaFoldDB" id="A0A1H6NZP1"/>
<dbReference type="Proteomes" id="UP000182272">
    <property type="component" value="Chromosome I"/>
</dbReference>
<protein>
    <submittedName>
        <fullName evidence="1">Uncharacterized protein</fullName>
    </submittedName>
</protein>
<accession>A0A1H6NZP1</accession>
<reference evidence="1 2" key="1">
    <citation type="submission" date="2016-10" db="EMBL/GenBank/DDBJ databases">
        <authorList>
            <person name="de Groot N.N."/>
        </authorList>
    </citation>
    <scope>NUCLEOTIDE SEQUENCE [LARGE SCALE GENOMIC DNA]</scope>
    <source>
        <strain evidence="1 2">LMG 2158</strain>
    </source>
</reference>
<name>A0A1H6NZP1_9PSED</name>